<reference evidence="3" key="1">
    <citation type="journal article" date="2015" name="Proc. Natl. Acad. Sci. U.S.A.">
        <title>Genome sequencing of adzuki bean (Vigna angularis) provides insight into high starch and low fat accumulation and domestication.</title>
        <authorList>
            <person name="Yang K."/>
            <person name="Tian Z."/>
            <person name="Chen C."/>
            <person name="Luo L."/>
            <person name="Zhao B."/>
            <person name="Wang Z."/>
            <person name="Yu L."/>
            <person name="Li Y."/>
            <person name="Sun Y."/>
            <person name="Li W."/>
            <person name="Chen Y."/>
            <person name="Li Y."/>
            <person name="Zhang Y."/>
            <person name="Ai D."/>
            <person name="Zhao J."/>
            <person name="Shang C."/>
            <person name="Ma Y."/>
            <person name="Wu B."/>
            <person name="Wang M."/>
            <person name="Gao L."/>
            <person name="Sun D."/>
            <person name="Zhang P."/>
            <person name="Guo F."/>
            <person name="Wang W."/>
            <person name="Li Y."/>
            <person name="Wang J."/>
            <person name="Varshney R.K."/>
            <person name="Wang J."/>
            <person name="Ling H.Q."/>
            <person name="Wan P."/>
        </authorList>
    </citation>
    <scope>NUCLEOTIDE SEQUENCE</scope>
    <source>
        <strain evidence="3">cv. Jingnong 6</strain>
    </source>
</reference>
<name>A0A0L9V2R5_PHAAN</name>
<dbReference type="Proteomes" id="UP000053144">
    <property type="component" value="Chromosome 8"/>
</dbReference>
<organism evidence="2 3">
    <name type="scientific">Phaseolus angularis</name>
    <name type="common">Azuki bean</name>
    <name type="synonym">Vigna angularis</name>
    <dbReference type="NCBI Taxonomy" id="3914"/>
    <lineage>
        <taxon>Eukaryota</taxon>
        <taxon>Viridiplantae</taxon>
        <taxon>Streptophyta</taxon>
        <taxon>Embryophyta</taxon>
        <taxon>Tracheophyta</taxon>
        <taxon>Spermatophyta</taxon>
        <taxon>Magnoliopsida</taxon>
        <taxon>eudicotyledons</taxon>
        <taxon>Gunneridae</taxon>
        <taxon>Pentapetalae</taxon>
        <taxon>rosids</taxon>
        <taxon>fabids</taxon>
        <taxon>Fabales</taxon>
        <taxon>Fabaceae</taxon>
        <taxon>Papilionoideae</taxon>
        <taxon>50 kb inversion clade</taxon>
        <taxon>NPAAA clade</taxon>
        <taxon>indigoferoid/millettioid clade</taxon>
        <taxon>Phaseoleae</taxon>
        <taxon>Vigna</taxon>
    </lineage>
</organism>
<evidence type="ECO:0000313" key="3">
    <source>
        <dbReference type="Proteomes" id="UP000053144"/>
    </source>
</evidence>
<accession>A0A0L9V2R5</accession>
<dbReference type="Gramene" id="KOM49333">
    <property type="protein sequence ID" value="KOM49333"/>
    <property type="gene ID" value="LR48_Vigan08g016000"/>
</dbReference>
<protein>
    <submittedName>
        <fullName evidence="2">Uncharacterized protein</fullName>
    </submittedName>
</protein>
<dbReference type="AlphaFoldDB" id="A0A0L9V2R5"/>
<proteinExistence type="predicted"/>
<evidence type="ECO:0000256" key="1">
    <source>
        <dbReference type="SAM" id="MobiDB-lite"/>
    </source>
</evidence>
<gene>
    <name evidence="2" type="ORF">LR48_Vigan08g016000</name>
</gene>
<evidence type="ECO:0000313" key="2">
    <source>
        <dbReference type="EMBL" id="KOM49333.1"/>
    </source>
</evidence>
<dbReference type="EMBL" id="CM003378">
    <property type="protein sequence ID" value="KOM49333.1"/>
    <property type="molecule type" value="Genomic_DNA"/>
</dbReference>
<sequence>MLRVSLGGKHAWCDSRKWRSTPQKGRPGARQGLPALRAPGKGQPSVRQCNSALRAPKMALSVVVFLISNAFPALPEFVEDRMSTEYVFLLNVIKTRIPTNWVAVLKDHMNGVEDKYAHKLPYGVFTRKVLVLQGVDVSKEDRHLFNKSQEIGIPSLFSIGLERTVNGWFFTHEQTVGNPPTHDEDHTAFIPQTDFEKYVVDQFRKTLFKLEKKGDVLNKNHIGFETEESNDEDSMESS</sequence>
<feature type="region of interest" description="Disordered" evidence="1">
    <location>
        <begin position="16"/>
        <end position="43"/>
    </location>
</feature>